<dbReference type="Pfam" id="PF08669">
    <property type="entry name" value="GCV_T_C"/>
    <property type="match status" value="1"/>
</dbReference>
<dbReference type="GO" id="GO:0005960">
    <property type="term" value="C:glycine cleavage complex"/>
    <property type="evidence" value="ECO:0007669"/>
    <property type="project" value="InterPro"/>
</dbReference>
<feature type="domain" description="Aminomethyltransferase C-terminal" evidence="13">
    <location>
        <begin position="361"/>
        <end position="448"/>
    </location>
</feature>
<dbReference type="EMBL" id="JAZDUA010000455">
    <property type="protein sequence ID" value="KAK7792322.1"/>
    <property type="molecule type" value="Genomic_DNA"/>
</dbReference>
<dbReference type="SUPFAM" id="SSF103025">
    <property type="entry name" value="Folate-binding domain"/>
    <property type="match status" value="1"/>
</dbReference>
<gene>
    <name evidence="14" type="ORF">R5R35_013815</name>
</gene>
<dbReference type="Pfam" id="PF01571">
    <property type="entry name" value="GCV_T"/>
    <property type="match status" value="1"/>
</dbReference>
<dbReference type="PIRSF" id="PIRSF006487">
    <property type="entry name" value="GcvT"/>
    <property type="match status" value="1"/>
</dbReference>
<evidence type="ECO:0000256" key="9">
    <source>
        <dbReference type="ARBA" id="ARBA00047665"/>
    </source>
</evidence>
<evidence type="ECO:0000256" key="2">
    <source>
        <dbReference type="ARBA" id="ARBA00004173"/>
    </source>
</evidence>
<dbReference type="GO" id="GO:0005739">
    <property type="term" value="C:mitochondrion"/>
    <property type="evidence" value="ECO:0007669"/>
    <property type="project" value="UniProtKB-SubCell"/>
</dbReference>
<dbReference type="PANTHER" id="PTHR43757">
    <property type="entry name" value="AMINOMETHYLTRANSFERASE"/>
    <property type="match status" value="1"/>
</dbReference>
<keyword evidence="7 11" id="KW-0809">Transit peptide</keyword>
<comment type="function">
    <text evidence="1 11">The glycine cleavage system catalyzes the degradation of glycine.</text>
</comment>
<evidence type="ECO:0000256" key="7">
    <source>
        <dbReference type="ARBA" id="ARBA00022946"/>
    </source>
</evidence>
<dbReference type="InterPro" id="IPR028896">
    <property type="entry name" value="GcvT/YgfZ/DmdA"/>
</dbReference>
<comment type="catalytic activity">
    <reaction evidence="9 11">
        <text>N(6)-[(R)-S(8)-aminomethyldihydrolipoyl]-L-lysyl-[protein] + (6S)-5,6,7,8-tetrahydrofolate = N(6)-[(R)-dihydrolipoyl]-L-lysyl-[protein] + (6R)-5,10-methylene-5,6,7,8-tetrahydrofolate + NH4(+)</text>
        <dbReference type="Rhea" id="RHEA:16945"/>
        <dbReference type="Rhea" id="RHEA-COMP:10475"/>
        <dbReference type="Rhea" id="RHEA-COMP:10492"/>
        <dbReference type="ChEBI" id="CHEBI:15636"/>
        <dbReference type="ChEBI" id="CHEBI:28938"/>
        <dbReference type="ChEBI" id="CHEBI:57453"/>
        <dbReference type="ChEBI" id="CHEBI:83100"/>
        <dbReference type="ChEBI" id="CHEBI:83143"/>
        <dbReference type="EC" id="2.1.2.10"/>
    </reaction>
</comment>
<comment type="subcellular location">
    <subcellularLocation>
        <location evidence="2 11">Mitochondrion</location>
    </subcellularLocation>
</comment>
<dbReference type="InterPro" id="IPR006222">
    <property type="entry name" value="GCVT_N"/>
</dbReference>
<sequence length="459" mass="48076">MVVTKAARAAAEAAGRMARLLLRGRGDAAGAAEAATAGAAAAAAQSHNARANKMWSRALGSAARAEGPQRTPLYELHVAQGAKMVAFSGFLLPVAYAAQGIAASHLHTRSEACASLFDVSHMMQTEVRGKDAVEFMESLCTADLRGLPDNVSALTAFTDPITGGILDDLIVTKTTLGYLHVVSNASRRAEDQQIMLRAERAFAARGKCVRLRFFGAEERALLALQGPGAARALQPLTEVDVGQLRFMGSTLAEVAGAPARLTRCGYTGEDGVEVAVAADRAAHVAQALLDSAHADVRPAGLGARDSLRLEAGLCLYGNDIDHTTTPVEAGLTWIIGKRRREAADFPGAAVVLRQLREGPKRRRVGLRAVAGGPPFRAGARLFAEAEAAAAGAEAEPAGRVTSGCPSPTLGANIAMGYVRADLARPGTRLRAEVRGKAVVAEVVKMPFVPTRYYKMPSAK</sequence>
<name>A0AAN9YWN7_9ORTH</name>
<evidence type="ECO:0000256" key="5">
    <source>
        <dbReference type="ARBA" id="ARBA00022576"/>
    </source>
</evidence>
<dbReference type="NCBIfam" id="TIGR00528">
    <property type="entry name" value="gcvT"/>
    <property type="match status" value="1"/>
</dbReference>
<evidence type="ECO:0000256" key="4">
    <source>
        <dbReference type="ARBA" id="ARBA00011690"/>
    </source>
</evidence>
<keyword evidence="8 11" id="KW-0496">Mitochondrion</keyword>
<dbReference type="Gene3D" id="2.40.30.110">
    <property type="entry name" value="Aminomethyltransferase beta-barrel domains"/>
    <property type="match status" value="1"/>
</dbReference>
<comment type="subunit">
    <text evidence="4 11">The glycine cleavage system is composed of four proteins: P, T, L and H.</text>
</comment>
<evidence type="ECO:0000256" key="1">
    <source>
        <dbReference type="ARBA" id="ARBA00003631"/>
    </source>
</evidence>
<dbReference type="Proteomes" id="UP001378592">
    <property type="component" value="Unassembled WGS sequence"/>
</dbReference>
<dbReference type="InterPro" id="IPR027266">
    <property type="entry name" value="TrmE/GcvT-like"/>
</dbReference>
<dbReference type="GO" id="GO:0004047">
    <property type="term" value="F:aminomethyltransferase activity"/>
    <property type="evidence" value="ECO:0007669"/>
    <property type="project" value="UniProtKB-EC"/>
</dbReference>
<dbReference type="FunFam" id="3.30.70.1400:FF:000001">
    <property type="entry name" value="Aminomethyltransferase"/>
    <property type="match status" value="1"/>
</dbReference>
<evidence type="ECO:0000259" key="13">
    <source>
        <dbReference type="Pfam" id="PF08669"/>
    </source>
</evidence>
<dbReference type="Gene3D" id="3.30.70.1400">
    <property type="entry name" value="Aminomethyltransferase beta-barrel domains"/>
    <property type="match status" value="1"/>
</dbReference>
<evidence type="ECO:0000313" key="15">
    <source>
        <dbReference type="Proteomes" id="UP001378592"/>
    </source>
</evidence>
<feature type="binding site" evidence="10">
    <location>
        <position position="273"/>
    </location>
    <ligand>
        <name>substrate</name>
    </ligand>
</feature>
<comment type="caution">
    <text evidence="14">The sequence shown here is derived from an EMBL/GenBank/DDBJ whole genome shotgun (WGS) entry which is preliminary data.</text>
</comment>
<dbReference type="AlphaFoldDB" id="A0AAN9YWN7"/>
<comment type="similarity">
    <text evidence="3 11">Belongs to the GcvT family.</text>
</comment>
<dbReference type="Gene3D" id="4.10.1250.10">
    <property type="entry name" value="Aminomethyltransferase fragment"/>
    <property type="match status" value="1"/>
</dbReference>
<dbReference type="GO" id="GO:0006546">
    <property type="term" value="P:glycine catabolic process"/>
    <property type="evidence" value="ECO:0007669"/>
    <property type="project" value="InterPro"/>
</dbReference>
<keyword evidence="15" id="KW-1185">Reference proteome</keyword>
<evidence type="ECO:0000313" key="14">
    <source>
        <dbReference type="EMBL" id="KAK7792322.1"/>
    </source>
</evidence>
<evidence type="ECO:0000256" key="10">
    <source>
        <dbReference type="PIRSR" id="PIRSR006487-1"/>
    </source>
</evidence>
<dbReference type="InterPro" id="IPR013977">
    <property type="entry name" value="GcvT_C"/>
</dbReference>
<dbReference type="Gene3D" id="3.30.1360.120">
    <property type="entry name" value="Probable tRNA modification gtpase trme, domain 1"/>
    <property type="match status" value="1"/>
</dbReference>
<dbReference type="InterPro" id="IPR006223">
    <property type="entry name" value="GcvT"/>
</dbReference>
<protein>
    <recommendedName>
        <fullName evidence="11">Aminomethyltransferase</fullName>
        <ecNumber evidence="11">2.1.2.10</ecNumber>
    </recommendedName>
    <alternativeName>
        <fullName evidence="11">Glycine cleavage system T protein</fullName>
    </alternativeName>
</protein>
<feature type="domain" description="GCVT N-terminal" evidence="12">
    <location>
        <begin position="73"/>
        <end position="337"/>
    </location>
</feature>
<evidence type="ECO:0000256" key="6">
    <source>
        <dbReference type="ARBA" id="ARBA00022679"/>
    </source>
</evidence>
<dbReference type="InterPro" id="IPR029043">
    <property type="entry name" value="GcvT/YgfZ_C"/>
</dbReference>
<evidence type="ECO:0000256" key="11">
    <source>
        <dbReference type="RuleBase" id="RU003981"/>
    </source>
</evidence>
<evidence type="ECO:0000256" key="3">
    <source>
        <dbReference type="ARBA" id="ARBA00008609"/>
    </source>
</evidence>
<dbReference type="SUPFAM" id="SSF101790">
    <property type="entry name" value="Aminomethyltransferase beta-barrel domain"/>
    <property type="match status" value="1"/>
</dbReference>
<reference evidence="14 15" key="1">
    <citation type="submission" date="2024-03" db="EMBL/GenBank/DDBJ databases">
        <title>The genome assembly and annotation of the cricket Gryllus longicercus Weissman &amp; Gray.</title>
        <authorList>
            <person name="Szrajer S."/>
            <person name="Gray D."/>
            <person name="Ylla G."/>
        </authorList>
    </citation>
    <scope>NUCLEOTIDE SEQUENCE [LARGE SCALE GENOMIC DNA]</scope>
    <source>
        <strain evidence="14">DAG 2021-001</strain>
        <tissue evidence="14">Whole body minus gut</tissue>
    </source>
</reference>
<proteinExistence type="inferred from homology"/>
<dbReference type="FunFam" id="4.10.1250.10:FF:000002">
    <property type="entry name" value="Aminomethyltransferase"/>
    <property type="match status" value="1"/>
</dbReference>
<dbReference type="EC" id="2.1.2.10" evidence="11"/>
<accession>A0AAN9YWN7</accession>
<keyword evidence="6 11" id="KW-0808">Transferase</keyword>
<keyword evidence="5 11" id="KW-0032">Aminotransferase</keyword>
<evidence type="ECO:0000256" key="8">
    <source>
        <dbReference type="ARBA" id="ARBA00023128"/>
    </source>
</evidence>
<evidence type="ECO:0000259" key="12">
    <source>
        <dbReference type="Pfam" id="PF01571"/>
    </source>
</evidence>
<dbReference type="GO" id="GO:0008483">
    <property type="term" value="F:transaminase activity"/>
    <property type="evidence" value="ECO:0007669"/>
    <property type="project" value="UniProtKB-KW"/>
</dbReference>
<dbReference type="PANTHER" id="PTHR43757:SF16">
    <property type="entry name" value="AMINOMETHYLTRANSFERASE, MITOCHONDRIAL"/>
    <property type="match status" value="1"/>
</dbReference>
<organism evidence="14 15">
    <name type="scientific">Gryllus longicercus</name>
    <dbReference type="NCBI Taxonomy" id="2509291"/>
    <lineage>
        <taxon>Eukaryota</taxon>
        <taxon>Metazoa</taxon>
        <taxon>Ecdysozoa</taxon>
        <taxon>Arthropoda</taxon>
        <taxon>Hexapoda</taxon>
        <taxon>Insecta</taxon>
        <taxon>Pterygota</taxon>
        <taxon>Neoptera</taxon>
        <taxon>Polyneoptera</taxon>
        <taxon>Orthoptera</taxon>
        <taxon>Ensifera</taxon>
        <taxon>Gryllidea</taxon>
        <taxon>Grylloidea</taxon>
        <taxon>Gryllidae</taxon>
        <taxon>Gryllinae</taxon>
        <taxon>Gryllus</taxon>
    </lineage>
</organism>